<evidence type="ECO:0000256" key="7">
    <source>
        <dbReference type="ARBA" id="ARBA00023237"/>
    </source>
</evidence>
<keyword evidence="7" id="KW-0998">Cell outer membrane</keyword>
<evidence type="ECO:0000256" key="5">
    <source>
        <dbReference type="ARBA" id="ARBA00022729"/>
    </source>
</evidence>
<evidence type="ECO:0000313" key="10">
    <source>
        <dbReference type="EMBL" id="KAK8838592.1"/>
    </source>
</evidence>
<comment type="caution">
    <text evidence="10">The sequence shown here is derived from an EMBL/GenBank/DDBJ whole genome shotgun (WGS) entry which is preliminary data.</text>
</comment>
<evidence type="ECO:0000256" key="4">
    <source>
        <dbReference type="ARBA" id="ARBA00022525"/>
    </source>
</evidence>
<feature type="transmembrane region" description="Helical" evidence="8">
    <location>
        <begin position="1619"/>
        <end position="1641"/>
    </location>
</feature>
<evidence type="ECO:0000256" key="1">
    <source>
        <dbReference type="ARBA" id="ARBA00004196"/>
    </source>
</evidence>
<evidence type="ECO:0000256" key="2">
    <source>
        <dbReference type="ARBA" id="ARBA00004442"/>
    </source>
</evidence>
<feature type="signal peptide" evidence="9">
    <location>
        <begin position="1"/>
        <end position="15"/>
    </location>
</feature>
<feature type="chain" id="PRO_5046381258" description="Right handed beta helix domain-containing protein" evidence="9">
    <location>
        <begin position="16"/>
        <end position="1684"/>
    </location>
</feature>
<dbReference type="Proteomes" id="UP001470230">
    <property type="component" value="Unassembled WGS sequence"/>
</dbReference>
<protein>
    <recommendedName>
        <fullName evidence="12">Right handed beta helix domain-containing protein</fullName>
    </recommendedName>
</protein>
<evidence type="ECO:0000256" key="8">
    <source>
        <dbReference type="SAM" id="Phobius"/>
    </source>
</evidence>
<dbReference type="InterPro" id="IPR006626">
    <property type="entry name" value="PbH1"/>
</dbReference>
<organism evidence="10 11">
    <name type="scientific">Tritrichomonas musculus</name>
    <dbReference type="NCBI Taxonomy" id="1915356"/>
    <lineage>
        <taxon>Eukaryota</taxon>
        <taxon>Metamonada</taxon>
        <taxon>Parabasalia</taxon>
        <taxon>Tritrichomonadida</taxon>
        <taxon>Tritrichomonadidae</taxon>
        <taxon>Tritrichomonas</taxon>
    </lineage>
</organism>
<keyword evidence="4" id="KW-0964">Secreted</keyword>
<keyword evidence="8" id="KW-1133">Transmembrane helix</keyword>
<keyword evidence="6 8" id="KW-0472">Membrane</keyword>
<evidence type="ECO:0008006" key="12">
    <source>
        <dbReference type="Google" id="ProtNLM"/>
    </source>
</evidence>
<reference evidence="10 11" key="1">
    <citation type="submission" date="2024-04" db="EMBL/GenBank/DDBJ databases">
        <title>Tritrichomonas musculus Genome.</title>
        <authorList>
            <person name="Alves-Ferreira E."/>
            <person name="Grigg M."/>
            <person name="Lorenzi H."/>
            <person name="Galac M."/>
        </authorList>
    </citation>
    <scope>NUCLEOTIDE SEQUENCE [LARGE SCALE GENOMIC DNA]</scope>
    <source>
        <strain evidence="10 11">EAF2021</strain>
    </source>
</reference>
<dbReference type="Pfam" id="PF21009">
    <property type="entry name" value="SBSN_GxHH_rpt"/>
    <property type="match status" value="1"/>
</dbReference>
<name>A0ABR2GZ09_9EUKA</name>
<dbReference type="SUPFAM" id="SSF51126">
    <property type="entry name" value="Pectin lyase-like"/>
    <property type="match status" value="5"/>
</dbReference>
<evidence type="ECO:0000256" key="6">
    <source>
        <dbReference type="ARBA" id="ARBA00023136"/>
    </source>
</evidence>
<dbReference type="InterPro" id="IPR011050">
    <property type="entry name" value="Pectin_lyase_fold/virulence"/>
</dbReference>
<keyword evidence="11" id="KW-1185">Reference proteome</keyword>
<dbReference type="PANTHER" id="PTHR11319">
    <property type="entry name" value="G PROTEIN-COUPLED RECEPTOR-RELATED"/>
    <property type="match status" value="1"/>
</dbReference>
<dbReference type="InterPro" id="IPR003368">
    <property type="entry name" value="POMP_repeat"/>
</dbReference>
<dbReference type="NCBIfam" id="TIGR01376">
    <property type="entry name" value="POMP_repeat"/>
    <property type="match status" value="2"/>
</dbReference>
<accession>A0ABR2GZ09</accession>
<dbReference type="EMBL" id="JAPFFF010000055">
    <property type="protein sequence ID" value="KAK8838592.1"/>
    <property type="molecule type" value="Genomic_DNA"/>
</dbReference>
<comment type="subcellular location">
    <subcellularLocation>
        <location evidence="1">Cell envelope</location>
    </subcellularLocation>
    <subcellularLocation>
        <location evidence="2">Cell outer membrane</location>
    </subcellularLocation>
    <subcellularLocation>
        <location evidence="3">Secreted</location>
    </subcellularLocation>
</comment>
<sequence>MFLFLFEFLFVLVKPFQINARADFNPVISFVGDNYTGLPYCAFYMDAFASFSIVNGAFISNTGDEINPGAIRTSGNEPVLISNTYFENNKGTFEGGAIYIEVRHFEINQCTFIQNKCYTESTLNSNGGAIFVRSQSNFIQTIDSCIFIENSAKTYGGSIFIDFPSYSYNLSIITNCNFSYSQSESSGGAIASNHSDVINEGTSSEFRIENCEFESCVSQTGGAIFLTDFETKLDQKIVCNCRFKNETATHHGGAIVSYAPSVEIYECSFVECVAGNNDVGVGGALFLGQPPSGEIDLVCKCTFTRCNSSQAAGCLFAYCIRSSADRNAAVIVRSCNFADCNSTEEGGAIASGHVSSFGGNNKIEVEDCFFTNCEAGKGGAFHSMSGTAETNEETQISNCTFVNCFASDSSHEGYSIYCRSYKICIENCKFNDHKRATDSKSCCIVYVETNEKIPPAINFLHFESNTGVASLILYTLQNITMEGLTFNKITDNIPCINLDNWRVGGDLYIKNSFFSNILMSTCITTTTKVKTFTTYLEGCQFINISTRKNIRGTYISGCGSSILCLNRGNLVVSECNFTNNVAEVNGGAIYAESDAIEIHNCQFVLCSTGPNEENGLGGAVFLNQTLSGGYDIFFQNYFFNCSAGYGGGGLFIYCRDVYMASEILGSDFGKYGIKIYSCNFTDCTSGFEGGAISSGILNEETNQIEGDNDLQIRLCVFTRCESAKGGALYFQDGTPEGDEDTLITSCNFTNCYASGPEHEGYSIYCRSYRITIQNCAFREHKRGTNIQTACIVYVETNEAEVSPEIRDLTFEDNSGVSGLVVKTIKITTIEGLTFNNITDNLPCINLDNWDTKEGVNIRNSDFTNIEDARGIFTSTGMKKFPVTVDSCRFINNSIKKYTQTDLIHSGCGSSILCQNRKDEDEQVYIEKCNFTNNDAESYGGAIYAETNTIELNGCRFELCTSGVDDDEGRGGGVYITEESGESFEQINENTFINCHASHSGGGLFIFCHDVKTRTIEESNKMTGKEYYFQILDNDFTYCQSKSGGGALCISSFYPSFIEGCKFESNIVHNGTGGALYINPDTENKLESCSIFNCSFLSNKAKDGFAICIDGNDNDTTINISLNKFIDNYNIETINDSFIISLEVCCVSRQKIIAENTFSNQENGENIKVNEFSCFDSQYSLTLQFSESDYFSKSLKFTDSNDFSETNIFSQSAKFSQSKIFSESNIFSQSTRFSQSKMFSESNIFSQSAKFSQSKIFSESNIFSQSAKFSQSKIFSEPNIFSQSAKFSQSKIFSESNIFSQSTRFSQSKIFSESNIFSQSAKFSQSKIFSESNIFSQSAIFSQSKIFSESNIFSQSAKFSQSKIFSEPNIFSQSAKFSQSKIFSESNIFSQSVKFSQSKIFSESNIFSQSEGLEKSDDLSQPSLGTSSDLSMSTASQFFSLSMKFSQTNFFTKSREFTISTLKEIFDEESFFSGSNCFTHSISSSFNDFESPIQLSTSKSFSPSDSFTYSKEFTYSIKFSESKSFSSFFVPFNTPRNSKSLSLFLSFVSLRSVSFSLTISPSFLYTNFLMPNGEYTICYTQIYIDRYLPYIFQFLSPTYIPVEILVELKDVKKKITQEQLIGIVCGSAACFFGIIGIIFLVVQKMKAIKAYDDYSISSEITKAAEPRNQAENDDNDDEVDLDFWL</sequence>
<gene>
    <name evidence="10" type="ORF">M9Y10_033224</name>
</gene>
<evidence type="ECO:0000256" key="3">
    <source>
        <dbReference type="ARBA" id="ARBA00004613"/>
    </source>
</evidence>
<keyword evidence="5 9" id="KW-0732">Signal</keyword>
<proteinExistence type="predicted"/>
<dbReference type="InterPro" id="IPR049502">
    <property type="entry name" value="SBSN_GxHH_rpt"/>
</dbReference>
<keyword evidence="8" id="KW-0812">Transmembrane</keyword>
<dbReference type="Pfam" id="PF02415">
    <property type="entry name" value="Chlam_PMP"/>
    <property type="match status" value="3"/>
</dbReference>
<dbReference type="PANTHER" id="PTHR11319:SF35">
    <property type="entry name" value="OUTER MEMBRANE PROTEIN PMPC-RELATED"/>
    <property type="match status" value="1"/>
</dbReference>
<dbReference type="SMART" id="SM00710">
    <property type="entry name" value="PbH1"/>
    <property type="match status" value="12"/>
</dbReference>
<evidence type="ECO:0000313" key="11">
    <source>
        <dbReference type="Proteomes" id="UP001470230"/>
    </source>
</evidence>
<evidence type="ECO:0000256" key="9">
    <source>
        <dbReference type="SAM" id="SignalP"/>
    </source>
</evidence>